<accession>A0A7W4VTK5</accession>
<name>A0A7W4VTK5_9ACTN</name>
<dbReference type="EC" id="1.14.14.18" evidence="6"/>
<dbReference type="SUPFAM" id="SSF48613">
    <property type="entry name" value="Heme oxygenase-like"/>
    <property type="match status" value="1"/>
</dbReference>
<evidence type="ECO:0000313" key="7">
    <source>
        <dbReference type="Proteomes" id="UP000589626"/>
    </source>
</evidence>
<dbReference type="EMBL" id="JACHWR010000001">
    <property type="protein sequence ID" value="MBB3041531.1"/>
    <property type="molecule type" value="Genomic_DNA"/>
</dbReference>
<keyword evidence="7" id="KW-1185">Reference proteome</keyword>
<dbReference type="Proteomes" id="UP000589626">
    <property type="component" value="Unassembled WGS sequence"/>
</dbReference>
<organism evidence="6 7">
    <name type="scientific">Nocardioides soli</name>
    <dbReference type="NCBI Taxonomy" id="1036020"/>
    <lineage>
        <taxon>Bacteria</taxon>
        <taxon>Bacillati</taxon>
        <taxon>Actinomycetota</taxon>
        <taxon>Actinomycetes</taxon>
        <taxon>Propionibacteriales</taxon>
        <taxon>Nocardioidaceae</taxon>
        <taxon>Nocardioides</taxon>
    </lineage>
</organism>
<dbReference type="InterPro" id="IPR002051">
    <property type="entry name" value="Haem_Oase"/>
</dbReference>
<evidence type="ECO:0000256" key="1">
    <source>
        <dbReference type="ARBA" id="ARBA00022617"/>
    </source>
</evidence>
<dbReference type="GO" id="GO:0004392">
    <property type="term" value="F:heme oxygenase (decyclizing) activity"/>
    <property type="evidence" value="ECO:0007669"/>
    <property type="project" value="UniProtKB-EC"/>
</dbReference>
<feature type="binding site" description="axial binding residue" evidence="5">
    <location>
        <position position="26"/>
    </location>
    <ligand>
        <name>heme b</name>
        <dbReference type="ChEBI" id="CHEBI:60344"/>
    </ligand>
    <ligandPart>
        <name>Fe</name>
        <dbReference type="ChEBI" id="CHEBI:18248"/>
    </ligandPart>
</feature>
<sequence length="226" mass="25885">MTVGSEPATTSSRFSEELKSMTWDDHEHAEYTEYMQALLGGQCNVQGYVDMVVQHYYAYLVIEEAAEKMRDDAVGGPFVYDSLARIPALEADLQFLLGDDWRTQIAPNEATKEYCDRLKEVCFDWPGGFVAHAYTRYLGDLSGGQVIKGAVERAFQFKDQQGVQFYVFDQIPDYKAFKIQYRDQLDAAPWGEEEQQKVIDEAVLAYRLNTKVLAEIGRDLPRYLKK</sequence>
<gene>
    <name evidence="6" type="ORF">FHU40_001332</name>
</gene>
<dbReference type="CDD" id="cd19165">
    <property type="entry name" value="HemeO"/>
    <property type="match status" value="1"/>
</dbReference>
<dbReference type="GO" id="GO:0006979">
    <property type="term" value="P:response to oxidative stress"/>
    <property type="evidence" value="ECO:0007669"/>
    <property type="project" value="TreeGrafter"/>
</dbReference>
<feature type="binding site" evidence="4">
    <location>
        <position position="19"/>
    </location>
    <ligand>
        <name>heme b</name>
        <dbReference type="ChEBI" id="CHEBI:60344"/>
    </ligand>
</feature>
<keyword evidence="3 5" id="KW-0408">Iron</keyword>
<protein>
    <submittedName>
        <fullName evidence="6">Heme oxygenase</fullName>
        <ecNumber evidence="6">1.14.14.18</ecNumber>
    </submittedName>
</protein>
<dbReference type="GO" id="GO:0020037">
    <property type="term" value="F:heme binding"/>
    <property type="evidence" value="ECO:0007669"/>
    <property type="project" value="TreeGrafter"/>
</dbReference>
<keyword evidence="2 5" id="KW-0479">Metal-binding</keyword>
<evidence type="ECO:0000256" key="5">
    <source>
        <dbReference type="PIRSR" id="PIRSR000343-2"/>
    </source>
</evidence>
<evidence type="ECO:0000256" key="4">
    <source>
        <dbReference type="PIRSR" id="PIRSR000343-1"/>
    </source>
</evidence>
<dbReference type="InterPro" id="IPR016084">
    <property type="entry name" value="Haem_Oase-like_multi-hlx"/>
</dbReference>
<dbReference type="RefSeq" id="WP_183591421.1">
    <property type="nucleotide sequence ID" value="NZ_JACHWR010000001.1"/>
</dbReference>
<keyword evidence="6" id="KW-0560">Oxidoreductase</keyword>
<keyword evidence="1 4" id="KW-0349">Heme</keyword>
<dbReference type="GO" id="GO:0006788">
    <property type="term" value="P:heme oxidation"/>
    <property type="evidence" value="ECO:0007669"/>
    <property type="project" value="InterPro"/>
</dbReference>
<feature type="binding site" evidence="4">
    <location>
        <position position="182"/>
    </location>
    <ligand>
        <name>heme b</name>
        <dbReference type="ChEBI" id="CHEBI:60344"/>
    </ligand>
</feature>
<dbReference type="PANTHER" id="PTHR10720">
    <property type="entry name" value="HEME OXYGENASE"/>
    <property type="match status" value="1"/>
</dbReference>
<dbReference type="GO" id="GO:0046872">
    <property type="term" value="F:metal ion binding"/>
    <property type="evidence" value="ECO:0007669"/>
    <property type="project" value="UniProtKB-KW"/>
</dbReference>
<dbReference type="InterPro" id="IPR016053">
    <property type="entry name" value="Haem_Oase-like"/>
</dbReference>
<dbReference type="PRINTS" id="PR00088">
    <property type="entry name" value="HAEMOXYGNASE"/>
</dbReference>
<dbReference type="AlphaFoldDB" id="A0A7W4VTK5"/>
<proteinExistence type="predicted"/>
<comment type="caution">
    <text evidence="6">The sequence shown here is derived from an EMBL/GenBank/DDBJ whole genome shotgun (WGS) entry which is preliminary data.</text>
</comment>
<dbReference type="PANTHER" id="PTHR10720:SF0">
    <property type="entry name" value="HEME OXYGENASE"/>
    <property type="match status" value="1"/>
</dbReference>
<evidence type="ECO:0000313" key="6">
    <source>
        <dbReference type="EMBL" id="MBB3041531.1"/>
    </source>
</evidence>
<feature type="binding site" evidence="4">
    <location>
        <position position="134"/>
    </location>
    <ligand>
        <name>heme b</name>
        <dbReference type="ChEBI" id="CHEBI:60344"/>
    </ligand>
</feature>
<evidence type="ECO:0000256" key="3">
    <source>
        <dbReference type="ARBA" id="ARBA00023004"/>
    </source>
</evidence>
<dbReference type="Gene3D" id="1.20.910.10">
    <property type="entry name" value="Heme oxygenase-like"/>
    <property type="match status" value="1"/>
</dbReference>
<evidence type="ECO:0000256" key="2">
    <source>
        <dbReference type="ARBA" id="ARBA00022723"/>
    </source>
</evidence>
<reference evidence="6 7" key="1">
    <citation type="submission" date="2020-08" db="EMBL/GenBank/DDBJ databases">
        <title>Sequencing the genomes of 1000 actinobacteria strains.</title>
        <authorList>
            <person name="Klenk H.-P."/>
        </authorList>
    </citation>
    <scope>NUCLEOTIDE SEQUENCE [LARGE SCALE GENOMIC DNA]</scope>
    <source>
        <strain evidence="6 7">DSM 105498</strain>
    </source>
</reference>
<dbReference type="Pfam" id="PF01126">
    <property type="entry name" value="Heme_oxygenase"/>
    <property type="match status" value="1"/>
</dbReference>
<dbReference type="PIRSF" id="PIRSF000343">
    <property type="entry name" value="Haem_Oase"/>
    <property type="match status" value="1"/>
</dbReference>
<dbReference type="GO" id="GO:0042167">
    <property type="term" value="P:heme catabolic process"/>
    <property type="evidence" value="ECO:0007669"/>
    <property type="project" value="TreeGrafter"/>
</dbReference>